<name>J0WA73_RHILT</name>
<dbReference type="CDD" id="cd01188">
    <property type="entry name" value="INT_RitA_C_like"/>
    <property type="match status" value="1"/>
</dbReference>
<dbReference type="Gene3D" id="1.10.443.10">
    <property type="entry name" value="Intergrase catalytic core"/>
    <property type="match status" value="1"/>
</dbReference>
<dbReference type="PROSITE" id="PS51898">
    <property type="entry name" value="TYR_RECOMBINASE"/>
    <property type="match status" value="1"/>
</dbReference>
<keyword evidence="3" id="KW-0233">DNA recombination</keyword>
<accession>J0WA73</accession>
<feature type="domain" description="Tyr recombinase" evidence="4">
    <location>
        <begin position="222"/>
        <end position="406"/>
    </location>
</feature>
<dbReference type="EMBL" id="JH719395">
    <property type="protein sequence ID" value="EJC82666.1"/>
    <property type="molecule type" value="Genomic_DNA"/>
</dbReference>
<evidence type="ECO:0000313" key="6">
    <source>
        <dbReference type="Proteomes" id="UP000005732"/>
    </source>
</evidence>
<dbReference type="RefSeq" id="WP_003584385.1">
    <property type="nucleotide sequence ID" value="NZ_JH719395.1"/>
</dbReference>
<keyword evidence="2" id="KW-0238">DNA-binding</keyword>
<dbReference type="SUPFAM" id="SSF56349">
    <property type="entry name" value="DNA breaking-rejoining enzymes"/>
    <property type="match status" value="1"/>
</dbReference>
<evidence type="ECO:0000256" key="2">
    <source>
        <dbReference type="ARBA" id="ARBA00023125"/>
    </source>
</evidence>
<dbReference type="GO" id="GO:0006310">
    <property type="term" value="P:DNA recombination"/>
    <property type="evidence" value="ECO:0007669"/>
    <property type="project" value="UniProtKB-KW"/>
</dbReference>
<evidence type="ECO:0000256" key="1">
    <source>
        <dbReference type="ARBA" id="ARBA00022908"/>
    </source>
</evidence>
<dbReference type="Gene3D" id="1.10.150.130">
    <property type="match status" value="1"/>
</dbReference>
<dbReference type="InterPro" id="IPR002104">
    <property type="entry name" value="Integrase_catalytic"/>
</dbReference>
<dbReference type="InterPro" id="IPR010998">
    <property type="entry name" value="Integrase_recombinase_N"/>
</dbReference>
<dbReference type="PANTHER" id="PTHR30349">
    <property type="entry name" value="PHAGE INTEGRASE-RELATED"/>
    <property type="match status" value="1"/>
</dbReference>
<dbReference type="InterPro" id="IPR011010">
    <property type="entry name" value="DNA_brk_join_enz"/>
</dbReference>
<dbReference type="PANTHER" id="PTHR30349:SF90">
    <property type="entry name" value="TYROSINE RECOMBINASE XERD"/>
    <property type="match status" value="1"/>
</dbReference>
<dbReference type="GO" id="GO:0003677">
    <property type="term" value="F:DNA binding"/>
    <property type="evidence" value="ECO:0007669"/>
    <property type="project" value="UniProtKB-KW"/>
</dbReference>
<dbReference type="HOGENOM" id="CLU_027562_23_3_5"/>
<keyword evidence="1" id="KW-0229">DNA integration</keyword>
<sequence length="413" mass="46038">MNASDYLKRSALYRKLVHGPYRKFARVFAAKMSNEGLGRQCTWRSLSLFRDLMDWHVGNGHAPQDLREVHVDRFLEHRFKHWKPDSGDRSALRRLLSALREEDLIPVAAPPERTEHEQIVDVFAAYLSKERGLAASTVGSHKLLSLRFLREVCPAGADGFAALTPEIVIGYVERHALDGSADSGKAMCVVIRAFLRYLHLKGFISTALADCVPSIRRWRLAGLPTFLPPEKVQNVLDACDRTTAMGHRDYAVLMILAKLGLRASEVATLNLDDIDWQSGTILVHGKGRRQATMPLRHDVGTAIVAYIRHGRPASSCRRVFLRTLAPHVGFASGCAITMIAKQALERAGIDGYAHHGAHLFRHSLATDLLRSGASFAEIGQLLRHRSIDSTRIYAKLDIEKLRELSLPWPGGVQ</sequence>
<evidence type="ECO:0000256" key="3">
    <source>
        <dbReference type="ARBA" id="ARBA00023172"/>
    </source>
</evidence>
<proteinExistence type="predicted"/>
<dbReference type="Pfam" id="PF00589">
    <property type="entry name" value="Phage_integrase"/>
    <property type="match status" value="1"/>
</dbReference>
<dbReference type="AlphaFoldDB" id="J0WA73"/>
<reference evidence="5 6" key="1">
    <citation type="submission" date="2012-02" db="EMBL/GenBank/DDBJ databases">
        <title>Improved High-Quality Draft Sequence of Rhizobium leguminosarum bv. trifolii WSM2297.</title>
        <authorList>
            <consortium name="US DOE Joint Genome Institute"/>
            <person name="Lucas S."/>
            <person name="Han J."/>
            <person name="Lapidus A."/>
            <person name="Cheng J.-F."/>
            <person name="Goodwin L."/>
            <person name="Pitluck S."/>
            <person name="Peters L."/>
            <person name="Ovchinnikova G."/>
            <person name="Zhang X."/>
            <person name="Detter J.C."/>
            <person name="Han C."/>
            <person name="Tapia R."/>
            <person name="Land M."/>
            <person name="Hauser L."/>
            <person name="Kyrpides N."/>
            <person name="Ivanova N."/>
            <person name="Pagani I."/>
            <person name="Brau L."/>
            <person name="Yates R."/>
            <person name="O'Hara G."/>
            <person name="Rui T."/>
            <person name="Howieson J."/>
            <person name="Reeve W."/>
            <person name="Woyke T."/>
        </authorList>
    </citation>
    <scope>NUCLEOTIDE SEQUENCE [LARGE SCALE GENOMIC DNA]</scope>
    <source>
        <strain evidence="5 6">WSM2297</strain>
    </source>
</reference>
<dbReference type="OrthoDB" id="67979at2"/>
<evidence type="ECO:0000259" key="4">
    <source>
        <dbReference type="PROSITE" id="PS51898"/>
    </source>
</evidence>
<dbReference type="InterPro" id="IPR050090">
    <property type="entry name" value="Tyrosine_recombinase_XerCD"/>
</dbReference>
<dbReference type="Proteomes" id="UP000005732">
    <property type="component" value="Unassembled WGS sequence"/>
</dbReference>
<protein>
    <submittedName>
        <fullName evidence="5">Site-specific recombinase XerD</fullName>
    </submittedName>
</protein>
<evidence type="ECO:0000313" key="5">
    <source>
        <dbReference type="EMBL" id="EJC82666.1"/>
    </source>
</evidence>
<dbReference type="GO" id="GO:0015074">
    <property type="term" value="P:DNA integration"/>
    <property type="evidence" value="ECO:0007669"/>
    <property type="project" value="UniProtKB-KW"/>
</dbReference>
<dbReference type="InterPro" id="IPR013762">
    <property type="entry name" value="Integrase-like_cat_sf"/>
</dbReference>
<gene>
    <name evidence="5" type="ORF">Rleg4DRAFT_4388</name>
</gene>
<organism evidence="5 6">
    <name type="scientific">Rhizobium leguminosarum bv. trifolii WSM2297</name>
    <dbReference type="NCBI Taxonomy" id="754762"/>
    <lineage>
        <taxon>Bacteria</taxon>
        <taxon>Pseudomonadati</taxon>
        <taxon>Pseudomonadota</taxon>
        <taxon>Alphaproteobacteria</taxon>
        <taxon>Hyphomicrobiales</taxon>
        <taxon>Rhizobiaceae</taxon>
        <taxon>Rhizobium/Agrobacterium group</taxon>
        <taxon>Rhizobium</taxon>
    </lineage>
</organism>